<evidence type="ECO:0000313" key="2">
    <source>
        <dbReference type="Proteomes" id="UP000244956"/>
    </source>
</evidence>
<dbReference type="EMBL" id="QEWP01000006">
    <property type="protein sequence ID" value="PWD99672.1"/>
    <property type="molecule type" value="Genomic_DNA"/>
</dbReference>
<dbReference type="InterPro" id="IPR045607">
    <property type="entry name" value="DUF6452"/>
</dbReference>
<evidence type="ECO:0000313" key="1">
    <source>
        <dbReference type="EMBL" id="PWD99672.1"/>
    </source>
</evidence>
<dbReference type="Proteomes" id="UP000244956">
    <property type="component" value="Unassembled WGS sequence"/>
</dbReference>
<reference evidence="1 2" key="1">
    <citation type="submission" date="2018-05" db="EMBL/GenBank/DDBJ databases">
        <title>Marinilabilia rubrum sp. nov., isolated from saltern sediment.</title>
        <authorList>
            <person name="Zhang R."/>
        </authorList>
    </citation>
    <scope>NUCLEOTIDE SEQUENCE [LARGE SCALE GENOMIC DNA]</scope>
    <source>
        <strain evidence="1 2">WTE16</strain>
    </source>
</reference>
<dbReference type="OrthoDB" id="663527at2"/>
<gene>
    <name evidence="1" type="ORF">DDZ16_09515</name>
</gene>
<accession>A0A2U2B9E9</accession>
<dbReference type="AlphaFoldDB" id="A0A2U2B9E9"/>
<organism evidence="1 2">
    <name type="scientific">Marinilabilia rubra</name>
    <dbReference type="NCBI Taxonomy" id="2162893"/>
    <lineage>
        <taxon>Bacteria</taxon>
        <taxon>Pseudomonadati</taxon>
        <taxon>Bacteroidota</taxon>
        <taxon>Bacteroidia</taxon>
        <taxon>Marinilabiliales</taxon>
        <taxon>Marinilabiliaceae</taxon>
        <taxon>Marinilabilia</taxon>
    </lineage>
</organism>
<sequence length="154" mass="17683">MKFRTCLLAVTAIVFITAGCENEEACLSNQHSVQAGFFSAWSQTDKDSTLNEVSLFGLEREDSIYTRESLSELFIPLDFERDTVSFAVVARTMKDTLRIAYQKELDFISRDCGYIFSFQIDTVWHSNAFIDSVAIEYTDIKYGETVENIKLYIY</sequence>
<dbReference type="PROSITE" id="PS51257">
    <property type="entry name" value="PROKAR_LIPOPROTEIN"/>
    <property type="match status" value="1"/>
</dbReference>
<evidence type="ECO:0008006" key="3">
    <source>
        <dbReference type="Google" id="ProtNLM"/>
    </source>
</evidence>
<protein>
    <recommendedName>
        <fullName evidence="3">Lipoprotein</fullName>
    </recommendedName>
</protein>
<comment type="caution">
    <text evidence="1">The sequence shown here is derived from an EMBL/GenBank/DDBJ whole genome shotgun (WGS) entry which is preliminary data.</text>
</comment>
<dbReference type="RefSeq" id="WP_109264211.1">
    <property type="nucleotide sequence ID" value="NZ_QEWP01000006.1"/>
</dbReference>
<dbReference type="Pfam" id="PF20050">
    <property type="entry name" value="DUF6452"/>
    <property type="match status" value="1"/>
</dbReference>
<keyword evidence="2" id="KW-1185">Reference proteome</keyword>
<proteinExistence type="predicted"/>
<name>A0A2U2B9E9_9BACT</name>